<reference evidence="3" key="1">
    <citation type="journal article" date="2023" name="Mol. Phylogenet. Evol.">
        <title>Genome-scale phylogeny and comparative genomics of the fungal order Sordariales.</title>
        <authorList>
            <person name="Hensen N."/>
            <person name="Bonometti L."/>
            <person name="Westerberg I."/>
            <person name="Brannstrom I.O."/>
            <person name="Guillou S."/>
            <person name="Cros-Aarteil S."/>
            <person name="Calhoun S."/>
            <person name="Haridas S."/>
            <person name="Kuo A."/>
            <person name="Mondo S."/>
            <person name="Pangilinan J."/>
            <person name="Riley R."/>
            <person name="LaButti K."/>
            <person name="Andreopoulos B."/>
            <person name="Lipzen A."/>
            <person name="Chen C."/>
            <person name="Yan M."/>
            <person name="Daum C."/>
            <person name="Ng V."/>
            <person name="Clum A."/>
            <person name="Steindorff A."/>
            <person name="Ohm R.A."/>
            <person name="Martin F."/>
            <person name="Silar P."/>
            <person name="Natvig D.O."/>
            <person name="Lalanne C."/>
            <person name="Gautier V."/>
            <person name="Ament-Velasquez S.L."/>
            <person name="Kruys A."/>
            <person name="Hutchinson M.I."/>
            <person name="Powell A.J."/>
            <person name="Barry K."/>
            <person name="Miller A.N."/>
            <person name="Grigoriev I.V."/>
            <person name="Debuchy R."/>
            <person name="Gladieux P."/>
            <person name="Hiltunen Thoren M."/>
            <person name="Johannesson H."/>
        </authorList>
    </citation>
    <scope>NUCLEOTIDE SEQUENCE [LARGE SCALE GENOMIC DNA]</scope>
    <source>
        <strain evidence="3">CBS 340.73</strain>
    </source>
</reference>
<dbReference type="PANTHER" id="PTHR35910:SF1">
    <property type="entry name" value="2EXR DOMAIN-CONTAINING PROTEIN"/>
    <property type="match status" value="1"/>
</dbReference>
<gene>
    <name evidence="2" type="ORF">QBC46DRAFT_462537</name>
</gene>
<dbReference type="PANTHER" id="PTHR35910">
    <property type="entry name" value="2EXR DOMAIN-CONTAINING PROTEIN"/>
    <property type="match status" value="1"/>
</dbReference>
<dbReference type="EMBL" id="MU853974">
    <property type="protein sequence ID" value="KAK3934607.1"/>
    <property type="molecule type" value="Genomic_DNA"/>
</dbReference>
<dbReference type="InterPro" id="IPR045518">
    <property type="entry name" value="2EXR"/>
</dbReference>
<keyword evidence="3" id="KW-1185">Reference proteome</keyword>
<evidence type="ECO:0000259" key="1">
    <source>
        <dbReference type="Pfam" id="PF20150"/>
    </source>
</evidence>
<dbReference type="Pfam" id="PF20150">
    <property type="entry name" value="2EXR"/>
    <property type="match status" value="1"/>
</dbReference>
<name>A0AAN6RYI9_9PEZI</name>
<evidence type="ECO:0000313" key="2">
    <source>
        <dbReference type="EMBL" id="KAK3934607.1"/>
    </source>
</evidence>
<proteinExistence type="predicted"/>
<protein>
    <recommendedName>
        <fullName evidence="1">2EXR domain-containing protein</fullName>
    </recommendedName>
</protein>
<evidence type="ECO:0000313" key="3">
    <source>
        <dbReference type="Proteomes" id="UP001303473"/>
    </source>
</evidence>
<comment type="caution">
    <text evidence="2">The sequence shown here is derived from an EMBL/GenBank/DDBJ whole genome shotgun (WGS) entry which is preliminary data.</text>
</comment>
<dbReference type="AlphaFoldDB" id="A0AAN6RYI9"/>
<accession>A0AAN6RYI9</accession>
<dbReference type="Proteomes" id="UP001303473">
    <property type="component" value="Unassembled WGS sequence"/>
</dbReference>
<sequence>MASTAIQFHYFSAFPAELRDAVWEQCLPYRVVDADEPNEDWEVDDDEDLASCDLNLAGSTQSCANSGCPPLISRVCRESRNVAMKNGGWVRMGGFPRVWLDPARDVLHFNWHQLVDDFTHPYCGGLVSWVVGAQAKRVSISYYLCLAGSLYEEGPDVWIQRLLEQRRSYELCLGTVIIHVAQTGQQGQDPVSDPIVSSGLFGMFGEERVKQVDARDHSQLERFAAFNRDHGSPRDARAAGFFKTYKADNVQEHMDRLRLEWLRRRWEEAKKMGRFIEDCETVWAPHPYFPDQPYLQNAEPGSSEMPVLHPVYIIRLCTRNCT</sequence>
<feature type="domain" description="2EXR" evidence="1">
    <location>
        <begin position="8"/>
        <end position="107"/>
    </location>
</feature>
<organism evidence="2 3">
    <name type="scientific">Diplogelasinospora grovesii</name>
    <dbReference type="NCBI Taxonomy" id="303347"/>
    <lineage>
        <taxon>Eukaryota</taxon>
        <taxon>Fungi</taxon>
        <taxon>Dikarya</taxon>
        <taxon>Ascomycota</taxon>
        <taxon>Pezizomycotina</taxon>
        <taxon>Sordariomycetes</taxon>
        <taxon>Sordariomycetidae</taxon>
        <taxon>Sordariales</taxon>
        <taxon>Diplogelasinosporaceae</taxon>
        <taxon>Diplogelasinospora</taxon>
    </lineage>
</organism>